<organism evidence="1 2">
    <name type="scientific">Irpex rosettiformis</name>
    <dbReference type="NCBI Taxonomy" id="378272"/>
    <lineage>
        <taxon>Eukaryota</taxon>
        <taxon>Fungi</taxon>
        <taxon>Dikarya</taxon>
        <taxon>Basidiomycota</taxon>
        <taxon>Agaricomycotina</taxon>
        <taxon>Agaricomycetes</taxon>
        <taxon>Polyporales</taxon>
        <taxon>Irpicaceae</taxon>
        <taxon>Irpex</taxon>
    </lineage>
</organism>
<proteinExistence type="predicted"/>
<name>A0ACB8TY86_9APHY</name>
<accession>A0ACB8TY86</accession>
<dbReference type="EMBL" id="MU274920">
    <property type="protein sequence ID" value="KAI0087032.1"/>
    <property type="molecule type" value="Genomic_DNA"/>
</dbReference>
<dbReference type="Proteomes" id="UP001055072">
    <property type="component" value="Unassembled WGS sequence"/>
</dbReference>
<comment type="caution">
    <text evidence="1">The sequence shown here is derived from an EMBL/GenBank/DDBJ whole genome shotgun (WGS) entry which is preliminary data.</text>
</comment>
<evidence type="ECO:0000313" key="1">
    <source>
        <dbReference type="EMBL" id="KAI0087032.1"/>
    </source>
</evidence>
<gene>
    <name evidence="1" type="ORF">BDY19DRAFT_958185</name>
</gene>
<evidence type="ECO:0000313" key="2">
    <source>
        <dbReference type="Proteomes" id="UP001055072"/>
    </source>
</evidence>
<protein>
    <submittedName>
        <fullName evidence="1">Uncharacterized protein</fullName>
    </submittedName>
</protein>
<keyword evidence="2" id="KW-1185">Reference proteome</keyword>
<sequence>MSDEDEESLQVLRACLDLLINDVPSKGIVATLLDVECGALPQKLHDDRSCAQDRLPCSVISFSLYMPICSQSFSRPGGDGCSGRSTSLSRRWPFAATHHSCYPRLPIACYPYASLKFPLSLVHSSFVWTDSRLPRLTPSFPSKCLSIMLSFKLPAVTKVSLRSVDPYSVLDLRDYTT</sequence>
<reference evidence="1" key="1">
    <citation type="journal article" date="2021" name="Environ. Microbiol.">
        <title>Gene family expansions and transcriptome signatures uncover fungal adaptations to wood decay.</title>
        <authorList>
            <person name="Hage H."/>
            <person name="Miyauchi S."/>
            <person name="Viragh M."/>
            <person name="Drula E."/>
            <person name="Min B."/>
            <person name="Chaduli D."/>
            <person name="Navarro D."/>
            <person name="Favel A."/>
            <person name="Norest M."/>
            <person name="Lesage-Meessen L."/>
            <person name="Balint B."/>
            <person name="Merenyi Z."/>
            <person name="de Eugenio L."/>
            <person name="Morin E."/>
            <person name="Martinez A.T."/>
            <person name="Baldrian P."/>
            <person name="Stursova M."/>
            <person name="Martinez M.J."/>
            <person name="Novotny C."/>
            <person name="Magnuson J.K."/>
            <person name="Spatafora J.W."/>
            <person name="Maurice S."/>
            <person name="Pangilinan J."/>
            <person name="Andreopoulos W."/>
            <person name="LaButti K."/>
            <person name="Hundley H."/>
            <person name="Na H."/>
            <person name="Kuo A."/>
            <person name="Barry K."/>
            <person name="Lipzen A."/>
            <person name="Henrissat B."/>
            <person name="Riley R."/>
            <person name="Ahrendt S."/>
            <person name="Nagy L.G."/>
            <person name="Grigoriev I.V."/>
            <person name="Martin F."/>
            <person name="Rosso M.N."/>
        </authorList>
    </citation>
    <scope>NUCLEOTIDE SEQUENCE</scope>
    <source>
        <strain evidence="1">CBS 384.51</strain>
    </source>
</reference>